<dbReference type="Gene3D" id="3.40.50.720">
    <property type="entry name" value="NAD(P)-binding Rossmann-like Domain"/>
    <property type="match status" value="1"/>
</dbReference>
<evidence type="ECO:0000259" key="4">
    <source>
        <dbReference type="Pfam" id="PF01370"/>
    </source>
</evidence>
<protein>
    <submittedName>
        <fullName evidence="5">Nucleoside-diphosphate-sugar epimerase</fullName>
    </submittedName>
</protein>
<organism evidence="5 6">
    <name type="scientific">Paenibacillus eucommiae</name>
    <dbReference type="NCBI Taxonomy" id="1355755"/>
    <lineage>
        <taxon>Bacteria</taxon>
        <taxon>Bacillati</taxon>
        <taxon>Bacillota</taxon>
        <taxon>Bacilli</taxon>
        <taxon>Bacillales</taxon>
        <taxon>Paenibacillaceae</taxon>
        <taxon>Paenibacillus</taxon>
    </lineage>
</organism>
<keyword evidence="6" id="KW-1185">Reference proteome</keyword>
<proteinExistence type="inferred from homology"/>
<dbReference type="PANTHER" id="PTHR43103:SF5">
    <property type="entry name" value="4-EPIMERASE, PUTATIVE (AFU_ORTHOLOGUE AFUA_7G00360)-RELATED"/>
    <property type="match status" value="1"/>
</dbReference>
<evidence type="ECO:0000256" key="1">
    <source>
        <dbReference type="ARBA" id="ARBA00007637"/>
    </source>
</evidence>
<keyword evidence="2" id="KW-0560">Oxidoreductase</keyword>
<comment type="caution">
    <text evidence="5">The sequence shown here is derived from an EMBL/GenBank/DDBJ whole genome shotgun (WGS) entry which is preliminary data.</text>
</comment>
<dbReference type="SUPFAM" id="SSF51735">
    <property type="entry name" value="NAD(P)-binding Rossmann-fold domains"/>
    <property type="match status" value="1"/>
</dbReference>
<dbReference type="Pfam" id="PF01370">
    <property type="entry name" value="Epimerase"/>
    <property type="match status" value="1"/>
</dbReference>
<reference evidence="5 6" key="1">
    <citation type="submission" date="2021-03" db="EMBL/GenBank/DDBJ databases">
        <title>Genomic Encyclopedia of Type Strains, Phase IV (KMG-IV): sequencing the most valuable type-strain genomes for metagenomic binning, comparative biology and taxonomic classification.</title>
        <authorList>
            <person name="Goeker M."/>
        </authorList>
    </citation>
    <scope>NUCLEOTIDE SEQUENCE [LARGE SCALE GENOMIC DNA]</scope>
    <source>
        <strain evidence="5 6">DSM 26048</strain>
    </source>
</reference>
<evidence type="ECO:0000256" key="3">
    <source>
        <dbReference type="ARBA" id="ARBA00023027"/>
    </source>
</evidence>
<evidence type="ECO:0000313" key="6">
    <source>
        <dbReference type="Proteomes" id="UP001519287"/>
    </source>
</evidence>
<dbReference type="Proteomes" id="UP001519287">
    <property type="component" value="Unassembled WGS sequence"/>
</dbReference>
<dbReference type="InterPro" id="IPR001509">
    <property type="entry name" value="Epimerase_deHydtase"/>
</dbReference>
<feature type="domain" description="NAD-dependent epimerase/dehydratase" evidence="4">
    <location>
        <begin position="4"/>
        <end position="222"/>
    </location>
</feature>
<sequence length="285" mass="32008">MKRIAVTGGNGNLGAQIVNHLLEKDYEVTVLDIKERQDAVPKRNKVVTKILDLNNYHEVEHAMAGCDALIHMAAIPSPGIVEPHVLFSNNAVSTYNVLEAACKLEFQKVVLASSESAYGFPWAHRSLSPLYVPVDELHPLIPHDDYGISKAVNEITGESFFRRTGMQVVSLRLSTVSTPDIYAYFLNCLNKPEELRRILWSYIDIRDAANACVLALEKSGLGYMALNITANDTCSNIRTQELMERFFPDVTDIRTPFSGFEALYSNEKAKHILGWEIVHNWRDPC</sequence>
<dbReference type="RefSeq" id="WP_209974688.1">
    <property type="nucleotide sequence ID" value="NZ_JAGGLB010000017.1"/>
</dbReference>
<accession>A0ABS4J1C0</accession>
<name>A0ABS4J1C0_9BACL</name>
<dbReference type="CDD" id="cd08946">
    <property type="entry name" value="SDR_e"/>
    <property type="match status" value="1"/>
</dbReference>
<evidence type="ECO:0000313" key="5">
    <source>
        <dbReference type="EMBL" id="MBP1993115.1"/>
    </source>
</evidence>
<dbReference type="InterPro" id="IPR036291">
    <property type="entry name" value="NAD(P)-bd_dom_sf"/>
</dbReference>
<dbReference type="PANTHER" id="PTHR43103">
    <property type="entry name" value="NUCLEOSIDE-DIPHOSPHATE-SUGAR EPIMERASE"/>
    <property type="match status" value="1"/>
</dbReference>
<comment type="similarity">
    <text evidence="1">Belongs to the NAD(P)-dependent epimerase/dehydratase family.</text>
</comment>
<gene>
    <name evidence="5" type="ORF">J2Z66_004732</name>
</gene>
<keyword evidence="3" id="KW-0520">NAD</keyword>
<evidence type="ECO:0000256" key="2">
    <source>
        <dbReference type="ARBA" id="ARBA00023002"/>
    </source>
</evidence>
<dbReference type="EMBL" id="JAGGLB010000017">
    <property type="protein sequence ID" value="MBP1993115.1"/>
    <property type="molecule type" value="Genomic_DNA"/>
</dbReference>